<dbReference type="InterPro" id="IPR024561">
    <property type="entry name" value="Pullul_strch_C"/>
</dbReference>
<protein>
    <recommendedName>
        <fullName evidence="1">Alpha-1,6-glucosidases pullulanase-type C-terminal domain-containing protein</fullName>
    </recommendedName>
</protein>
<dbReference type="InterPro" id="IPR013780">
    <property type="entry name" value="Glyco_hydro_b"/>
</dbReference>
<name>A0A0D2K9P4_9CHLO</name>
<organism evidence="2 3">
    <name type="scientific">Monoraphidium neglectum</name>
    <dbReference type="NCBI Taxonomy" id="145388"/>
    <lineage>
        <taxon>Eukaryota</taxon>
        <taxon>Viridiplantae</taxon>
        <taxon>Chlorophyta</taxon>
        <taxon>core chlorophytes</taxon>
        <taxon>Chlorophyceae</taxon>
        <taxon>CS clade</taxon>
        <taxon>Sphaeropleales</taxon>
        <taxon>Selenastraceae</taxon>
        <taxon>Monoraphidium</taxon>
    </lineage>
</organism>
<dbReference type="InterPro" id="IPR017853">
    <property type="entry name" value="GH"/>
</dbReference>
<dbReference type="SUPFAM" id="SSF51011">
    <property type="entry name" value="Glycosyl hydrolase domain"/>
    <property type="match status" value="1"/>
</dbReference>
<dbReference type="Gene3D" id="2.60.40.1180">
    <property type="entry name" value="Golgi alpha-mannosidase II"/>
    <property type="match status" value="1"/>
</dbReference>
<dbReference type="OrthoDB" id="545478at2759"/>
<sequence length="287" mass="30602">MRDGAMGGSPFESPDTQGFVTGLFLEPNGATHQVMLKAAARAGAEERALMCRLALALPLLSQGVPFVHAGDDLLRSKSLDRDSYNSGDHFNRIDWTGQCNNFGVDWSGEREAETRAGAGNAGLPPASKNQHAWPLKRPLLAAVAAYKPPPAVIAAAAAYVRALLRVRYSSPLFRMPRASDIKQQVVFENTGPDQIPGVICMRLISARSPDHGTYDPELASVVVVINARPAAARLPFPAGVRGLELHPVLAELAGEDDALAGCQADVVRGVVDVPGRVAAVFVERRRA</sequence>
<dbReference type="Gene3D" id="3.20.20.80">
    <property type="entry name" value="Glycosidases"/>
    <property type="match status" value="1"/>
</dbReference>
<dbReference type="EMBL" id="KK105337">
    <property type="protein sequence ID" value="KIY92763.1"/>
    <property type="molecule type" value="Genomic_DNA"/>
</dbReference>
<dbReference type="AlphaFoldDB" id="A0A0D2K9P4"/>
<dbReference type="Pfam" id="PF11852">
    <property type="entry name" value="Pullul_strch_C"/>
    <property type="match status" value="1"/>
</dbReference>
<evidence type="ECO:0000313" key="2">
    <source>
        <dbReference type="EMBL" id="KIY92763.1"/>
    </source>
</evidence>
<dbReference type="SUPFAM" id="SSF51445">
    <property type="entry name" value="(Trans)glycosidases"/>
    <property type="match status" value="1"/>
</dbReference>
<dbReference type="STRING" id="145388.A0A0D2K9P4"/>
<accession>A0A0D2K9P4</accession>
<dbReference type="PANTHER" id="PTHR43002">
    <property type="entry name" value="GLYCOGEN DEBRANCHING ENZYME"/>
    <property type="match status" value="1"/>
</dbReference>
<dbReference type="KEGG" id="mng:MNEG_15200"/>
<dbReference type="RefSeq" id="XP_013891783.1">
    <property type="nucleotide sequence ID" value="XM_014036329.1"/>
</dbReference>
<evidence type="ECO:0000313" key="3">
    <source>
        <dbReference type="Proteomes" id="UP000054498"/>
    </source>
</evidence>
<proteinExistence type="predicted"/>
<dbReference type="Proteomes" id="UP000054498">
    <property type="component" value="Unassembled WGS sequence"/>
</dbReference>
<feature type="domain" description="Alpha-1,6-glucosidases pullulanase-type C-terminal" evidence="1">
    <location>
        <begin position="120"/>
        <end position="283"/>
    </location>
</feature>
<reference evidence="2 3" key="1">
    <citation type="journal article" date="2013" name="BMC Genomics">
        <title>Reconstruction of the lipid metabolism for the microalga Monoraphidium neglectum from its genome sequence reveals characteristics suitable for biofuel production.</title>
        <authorList>
            <person name="Bogen C."/>
            <person name="Al-Dilaimi A."/>
            <person name="Albersmeier A."/>
            <person name="Wichmann J."/>
            <person name="Grundmann M."/>
            <person name="Rupp O."/>
            <person name="Lauersen K.J."/>
            <person name="Blifernez-Klassen O."/>
            <person name="Kalinowski J."/>
            <person name="Goesmann A."/>
            <person name="Mussgnug J.H."/>
            <person name="Kruse O."/>
        </authorList>
    </citation>
    <scope>NUCLEOTIDE SEQUENCE [LARGE SCALE GENOMIC DNA]</scope>
    <source>
        <strain evidence="2 3">SAG 48.87</strain>
    </source>
</reference>
<evidence type="ECO:0000259" key="1">
    <source>
        <dbReference type="Pfam" id="PF11852"/>
    </source>
</evidence>
<dbReference type="GeneID" id="25732838"/>
<gene>
    <name evidence="2" type="ORF">MNEG_15200</name>
</gene>
<keyword evidence="3" id="KW-1185">Reference proteome</keyword>